<dbReference type="InterPro" id="IPR039582">
    <property type="entry name" value="THTPA"/>
</dbReference>
<reference evidence="2" key="1">
    <citation type="submission" date="2021-06" db="EMBL/GenBank/DDBJ databases">
        <authorList>
            <person name="Kallberg Y."/>
            <person name="Tangrot J."/>
            <person name="Rosling A."/>
        </authorList>
    </citation>
    <scope>NUCLEOTIDE SEQUENCE</scope>
    <source>
        <strain evidence="2">BR232B</strain>
    </source>
</reference>
<dbReference type="Gene3D" id="2.40.320.10">
    <property type="entry name" value="Hypothetical Protein Pfu-838710-001"/>
    <property type="match status" value="1"/>
</dbReference>
<dbReference type="GO" id="GO:0050333">
    <property type="term" value="F:thiamine triphosphate phosphatase activity"/>
    <property type="evidence" value="ECO:0007669"/>
    <property type="project" value="InterPro"/>
</dbReference>
<proteinExistence type="predicted"/>
<name>A0A9N9B8Z6_9GLOM</name>
<dbReference type="SUPFAM" id="SSF55154">
    <property type="entry name" value="CYTH-like phosphatases"/>
    <property type="match status" value="1"/>
</dbReference>
<comment type="caution">
    <text evidence="2">The sequence shown here is derived from an EMBL/GenBank/DDBJ whole genome shotgun (WGS) entry which is preliminary data.</text>
</comment>
<dbReference type="OrthoDB" id="442176at2759"/>
<organism evidence="2 3">
    <name type="scientific">Paraglomus brasilianum</name>
    <dbReference type="NCBI Taxonomy" id="144538"/>
    <lineage>
        <taxon>Eukaryota</taxon>
        <taxon>Fungi</taxon>
        <taxon>Fungi incertae sedis</taxon>
        <taxon>Mucoromycota</taxon>
        <taxon>Glomeromycotina</taxon>
        <taxon>Glomeromycetes</taxon>
        <taxon>Paraglomerales</taxon>
        <taxon>Paraglomeraceae</taxon>
        <taxon>Paraglomus</taxon>
    </lineage>
</organism>
<protein>
    <submittedName>
        <fullName evidence="2">137_t:CDS:1</fullName>
    </submittedName>
</protein>
<evidence type="ECO:0000259" key="1">
    <source>
        <dbReference type="SMART" id="SM01118"/>
    </source>
</evidence>
<evidence type="ECO:0000313" key="2">
    <source>
        <dbReference type="EMBL" id="CAG8557783.1"/>
    </source>
</evidence>
<gene>
    <name evidence="2" type="ORF">PBRASI_LOCUS5429</name>
</gene>
<accession>A0A9N9B8Z6</accession>
<dbReference type="InterPro" id="IPR033469">
    <property type="entry name" value="CYTH-like_dom_sf"/>
</dbReference>
<dbReference type="AlphaFoldDB" id="A0A9N9B8Z6"/>
<dbReference type="PANTHER" id="PTHR14586:SF1">
    <property type="entry name" value="THIAMINE-TRIPHOSPHATASE"/>
    <property type="match status" value="1"/>
</dbReference>
<dbReference type="PANTHER" id="PTHR14586">
    <property type="entry name" value="THIAMINE-TRIPHOSPHATASE"/>
    <property type="match status" value="1"/>
</dbReference>
<dbReference type="GO" id="GO:0000287">
    <property type="term" value="F:magnesium ion binding"/>
    <property type="evidence" value="ECO:0007669"/>
    <property type="project" value="TreeGrafter"/>
</dbReference>
<keyword evidence="3" id="KW-1185">Reference proteome</keyword>
<dbReference type="SMART" id="SM01118">
    <property type="entry name" value="CYTH"/>
    <property type="match status" value="1"/>
</dbReference>
<dbReference type="InterPro" id="IPR023577">
    <property type="entry name" value="CYTH_domain"/>
</dbReference>
<sequence length="287" mass="33706">MTIYSKPCIRIAINSLHLYTSWQRTARISLSFPLGGRSFYHNPPFSDKFQSSESTHFEVERKFMFDLSKLPLLEHNKGAKPFRTVQFLHEKSFTDTYYDNDERDYPLTTQDIWLRQRDLNWECKTPMNLTASMDSYHELIDLREIADFLGKVLGASKSPVPENAEQFKIWLKQQHGLTPFGTIQTTRRHYLIDDEFTLDLDKADFGHYVGELELVVHSKEQVHDAERKIAQYMKEHEWFFDTSGVVMGKLSAYIINYNNKQRECMEKSGVLTRKLFPKSLDDVTARK</sequence>
<feature type="domain" description="CYTH" evidence="1">
    <location>
        <begin position="56"/>
        <end position="250"/>
    </location>
</feature>
<evidence type="ECO:0000313" key="3">
    <source>
        <dbReference type="Proteomes" id="UP000789739"/>
    </source>
</evidence>
<dbReference type="Pfam" id="PF01928">
    <property type="entry name" value="CYTH"/>
    <property type="match status" value="1"/>
</dbReference>
<dbReference type="EMBL" id="CAJVPI010000632">
    <property type="protein sequence ID" value="CAG8557783.1"/>
    <property type="molecule type" value="Genomic_DNA"/>
</dbReference>
<dbReference type="Proteomes" id="UP000789739">
    <property type="component" value="Unassembled WGS sequence"/>
</dbReference>
<dbReference type="GO" id="GO:0042357">
    <property type="term" value="P:thiamine diphosphate metabolic process"/>
    <property type="evidence" value="ECO:0007669"/>
    <property type="project" value="TreeGrafter"/>
</dbReference>